<protein>
    <submittedName>
        <fullName evidence="1">Uncharacterized protein</fullName>
    </submittedName>
</protein>
<proteinExistence type="predicted"/>
<dbReference type="RefSeq" id="WP_197737271.1">
    <property type="nucleotide sequence ID" value="NZ_LR699119.1"/>
</dbReference>
<name>A0A5E4PDY5_9COXI</name>
<keyword evidence="2" id="KW-1185">Reference proteome</keyword>
<evidence type="ECO:0000313" key="2">
    <source>
        <dbReference type="Proteomes" id="UP000324194"/>
    </source>
</evidence>
<gene>
    <name evidence="1" type="ORF">AQUSIP_02880</name>
</gene>
<dbReference type="AlphaFoldDB" id="A0A5E4PDY5"/>
<accession>A0A5E4PDY5</accession>
<organism evidence="1 2">
    <name type="scientific">Aquicella siphonis</name>
    <dbReference type="NCBI Taxonomy" id="254247"/>
    <lineage>
        <taxon>Bacteria</taxon>
        <taxon>Pseudomonadati</taxon>
        <taxon>Pseudomonadota</taxon>
        <taxon>Gammaproteobacteria</taxon>
        <taxon>Legionellales</taxon>
        <taxon>Coxiellaceae</taxon>
        <taxon>Aquicella</taxon>
    </lineage>
</organism>
<dbReference type="Proteomes" id="UP000324194">
    <property type="component" value="Chromosome 1"/>
</dbReference>
<dbReference type="KEGG" id="asip:AQUSIP_02880"/>
<evidence type="ECO:0000313" key="1">
    <source>
        <dbReference type="EMBL" id="VVC75014.1"/>
    </source>
</evidence>
<reference evidence="1 2" key="1">
    <citation type="submission" date="2019-08" db="EMBL/GenBank/DDBJ databases">
        <authorList>
            <person name="Guy L."/>
        </authorList>
    </citation>
    <scope>NUCLEOTIDE SEQUENCE [LARGE SCALE GENOMIC DNA]</scope>
    <source>
        <strain evidence="1 2">SGT-108</strain>
    </source>
</reference>
<sequence length="98" mass="11272">MRVDNSKSIFPFYFILILLFCLLSSMNMAYALETYELQASVNDEKFIINDENFEAKTYCFDMQEGDQIAFLDGSALGACVSATLYNTRTKRTCEVWCE</sequence>
<dbReference type="EMBL" id="LR699119">
    <property type="protein sequence ID" value="VVC75014.1"/>
    <property type="molecule type" value="Genomic_DNA"/>
</dbReference>